<gene>
    <name evidence="7" type="ordered locus">SGRA_2399</name>
</gene>
<dbReference type="InterPro" id="IPR015500">
    <property type="entry name" value="Peptidase_S8_subtilisin-rel"/>
</dbReference>
<dbReference type="OrthoDB" id="1055762at2"/>
<keyword evidence="8" id="KW-1185">Reference proteome</keyword>
<feature type="active site" description="Charge relay system" evidence="5">
    <location>
        <position position="356"/>
    </location>
</feature>
<dbReference type="InterPro" id="IPR000209">
    <property type="entry name" value="Peptidase_S8/S53_dom"/>
</dbReference>
<comment type="similarity">
    <text evidence="1 5">Belongs to the peptidase S8 family.</text>
</comment>
<dbReference type="KEGG" id="sgn:SGRA_2399"/>
<accession>H6L4V3</accession>
<dbReference type="PANTHER" id="PTHR43399:SF4">
    <property type="entry name" value="CELL WALL-ASSOCIATED PROTEASE"/>
    <property type="match status" value="1"/>
</dbReference>
<evidence type="ECO:0000259" key="6">
    <source>
        <dbReference type="Pfam" id="PF00082"/>
    </source>
</evidence>
<dbReference type="Proteomes" id="UP000007519">
    <property type="component" value="Chromosome"/>
</dbReference>
<evidence type="ECO:0000256" key="1">
    <source>
        <dbReference type="ARBA" id="ARBA00011073"/>
    </source>
</evidence>
<dbReference type="Pfam" id="PF00082">
    <property type="entry name" value="Peptidase_S8"/>
    <property type="match status" value="1"/>
</dbReference>
<dbReference type="SUPFAM" id="SSF52743">
    <property type="entry name" value="Subtilisin-like"/>
    <property type="match status" value="1"/>
</dbReference>
<keyword evidence="3 5" id="KW-0378">Hydrolase</keyword>
<dbReference type="STRING" id="984262.SGRA_2399"/>
<dbReference type="PANTHER" id="PTHR43399">
    <property type="entry name" value="SUBTILISIN-RELATED"/>
    <property type="match status" value="1"/>
</dbReference>
<dbReference type="InterPro" id="IPR036852">
    <property type="entry name" value="Peptidase_S8/S53_dom_sf"/>
</dbReference>
<feature type="active site" description="Charge relay system" evidence="5">
    <location>
        <position position="180"/>
    </location>
</feature>
<feature type="domain" description="Peptidase S8/S53" evidence="6">
    <location>
        <begin position="119"/>
        <end position="398"/>
    </location>
</feature>
<dbReference type="PRINTS" id="PR00723">
    <property type="entry name" value="SUBTILISIN"/>
</dbReference>
<evidence type="ECO:0000256" key="5">
    <source>
        <dbReference type="PROSITE-ProRule" id="PRU01240"/>
    </source>
</evidence>
<dbReference type="HOGENOM" id="CLU_529854_0_0_10"/>
<evidence type="ECO:0000256" key="4">
    <source>
        <dbReference type="ARBA" id="ARBA00022825"/>
    </source>
</evidence>
<protein>
    <submittedName>
        <fullName evidence="7">Peptidase</fullName>
    </submittedName>
</protein>
<sequence length="514" mass="57336">MRLKIMLLLICLSGSLWGQKKLLLRLEPGQSLNLLAQKKDCLAKDWGIWRYSIAAEDSAEVQQYLDQSLGPQNWQWEHQLQYRARPNDPEYEFWQWNMDLLGLPEIWEETTGGLAGSDTLVVALIDGGGDWAHEDLAENIYINWGEVPDDGIDNDQNGYIDDYRGWRADSGDDEHAPDSHASSVAGIIGAKGNNGVGMAGINWNIKIMLLSGQSANSLLEESNILASYYYIWKMRQLYEESGGQQGAYILVSNLSAGIDFGRPEDHPLWCGVYDSLGQAGILSVAASMNRKENIDEVGDMPCLCPSEALMTVSLSNRYDALDRNAPYGPLHLDLAAPGAVYTLRPNNTYNVFGGTSGAAPHLAGGIALLASYPAADWQAYLKAEPQAAMYLLRDILLASVSKKGDMEELKSGGRLDLGAAFRLLKFLYGPKEEENSFLWRRTSDQIYLSYRAKRAGNYRLRIADIGGRQVFFAEKALGEEELTIWELGPFEGRQLLFVSLYEENRLIKTEKFVY</sequence>
<dbReference type="GO" id="GO:0004252">
    <property type="term" value="F:serine-type endopeptidase activity"/>
    <property type="evidence" value="ECO:0007669"/>
    <property type="project" value="UniProtKB-UniRule"/>
</dbReference>
<dbReference type="Gene3D" id="3.40.50.200">
    <property type="entry name" value="Peptidase S8/S53 domain"/>
    <property type="match status" value="1"/>
</dbReference>
<dbReference type="RefSeq" id="WP_015692743.1">
    <property type="nucleotide sequence ID" value="NC_016940.1"/>
</dbReference>
<reference evidence="7 8" key="1">
    <citation type="journal article" date="2012" name="Stand. Genomic Sci.">
        <title>Complete genome sequencing and analysis of Saprospira grandis str. Lewin, a predatory marine bacterium.</title>
        <authorList>
            <person name="Saw J.H."/>
            <person name="Yuryev A."/>
            <person name="Kanbe M."/>
            <person name="Hou S."/>
            <person name="Young A.G."/>
            <person name="Aizawa S."/>
            <person name="Alam M."/>
        </authorList>
    </citation>
    <scope>NUCLEOTIDE SEQUENCE [LARGE SCALE GENOMIC DNA]</scope>
    <source>
        <strain evidence="7 8">Lewin</strain>
    </source>
</reference>
<dbReference type="PROSITE" id="PS51892">
    <property type="entry name" value="SUBTILASE"/>
    <property type="match status" value="1"/>
</dbReference>
<evidence type="ECO:0000313" key="7">
    <source>
        <dbReference type="EMBL" id="AFC25128.1"/>
    </source>
</evidence>
<proteinExistence type="inferred from homology"/>
<evidence type="ECO:0000256" key="2">
    <source>
        <dbReference type="ARBA" id="ARBA00022670"/>
    </source>
</evidence>
<keyword evidence="2 5" id="KW-0645">Protease</keyword>
<dbReference type="eggNOG" id="COG1404">
    <property type="taxonomic scope" value="Bacteria"/>
</dbReference>
<evidence type="ECO:0000313" key="8">
    <source>
        <dbReference type="Proteomes" id="UP000007519"/>
    </source>
</evidence>
<organism evidence="7 8">
    <name type="scientific">Saprospira grandis (strain Lewin)</name>
    <dbReference type="NCBI Taxonomy" id="984262"/>
    <lineage>
        <taxon>Bacteria</taxon>
        <taxon>Pseudomonadati</taxon>
        <taxon>Bacteroidota</taxon>
        <taxon>Saprospiria</taxon>
        <taxon>Saprospirales</taxon>
        <taxon>Saprospiraceae</taxon>
        <taxon>Saprospira</taxon>
    </lineage>
</organism>
<dbReference type="AlphaFoldDB" id="H6L4V3"/>
<feature type="active site" description="Charge relay system" evidence="5">
    <location>
        <position position="126"/>
    </location>
</feature>
<dbReference type="EMBL" id="CP002831">
    <property type="protein sequence ID" value="AFC25128.1"/>
    <property type="molecule type" value="Genomic_DNA"/>
</dbReference>
<dbReference type="GO" id="GO:0006508">
    <property type="term" value="P:proteolysis"/>
    <property type="evidence" value="ECO:0007669"/>
    <property type="project" value="UniProtKB-KW"/>
</dbReference>
<name>H6L4V3_SAPGL</name>
<evidence type="ECO:0000256" key="3">
    <source>
        <dbReference type="ARBA" id="ARBA00022801"/>
    </source>
</evidence>
<dbReference type="InterPro" id="IPR051048">
    <property type="entry name" value="Peptidase_S8/S53_subtilisin"/>
</dbReference>
<keyword evidence="4 5" id="KW-0720">Serine protease</keyword>